<dbReference type="EMBL" id="PPDD01000001">
    <property type="protein sequence ID" value="PQL58829.1"/>
    <property type="molecule type" value="Genomic_DNA"/>
</dbReference>
<sequence length="413" mass="46800">MKLKSTLLGLAIALAFTMPIDAAQYTVPEGQPPVPGADASIPDNAYQNYRYGEALNANASAIILARKHIYEMLDKQVEENKRSIEEAERWKKAHDKSMDISSHESTVILLHEGEHRAKMTVPIVVTRSFYKEAHKKNEVSSFAAESSVVAGLVSSSESFVDDAAYKSAKQKGAFNYPGITKGYWSITDTYSSENTPLMMAAVTFDKQPNHNYMAILGHKNHPITDKIERTMANFVIPSLQPIDDVDRTSDAVTWGNVTYRLPKGMQLQSEMKEGPHAEGRVYVGPDMRLVVTRGPIQRKDHPMVAYPKRVFKDLIYRSSKLLLQNVPIQSAMVLNNGIPTYIMDQYNPGKLSRILHLIQDDEYSYVMVLTYKDDKAKYNHLKLRNMMEYLDFKNAKELRSKTEKNKEISKKDI</sequence>
<comment type="caution">
    <text evidence="2">The sequence shown here is derived from an EMBL/GenBank/DDBJ whole genome shotgun (WGS) entry which is preliminary data.</text>
</comment>
<feature type="signal peptide" evidence="1">
    <location>
        <begin position="1"/>
        <end position="22"/>
    </location>
</feature>
<accession>A0ABX5C691</accession>
<gene>
    <name evidence="2" type="ORF">VCHSUH03_01180</name>
</gene>
<proteinExistence type="predicted"/>
<organism evidence="2 3">
    <name type="scientific">Veillonella infantium</name>
    <dbReference type="NCBI Taxonomy" id="1911679"/>
    <lineage>
        <taxon>Bacteria</taxon>
        <taxon>Bacillati</taxon>
        <taxon>Bacillota</taxon>
        <taxon>Negativicutes</taxon>
        <taxon>Veillonellales</taxon>
        <taxon>Veillonellaceae</taxon>
        <taxon>Veillonella</taxon>
    </lineage>
</organism>
<keyword evidence="3" id="KW-1185">Reference proteome</keyword>
<dbReference type="Proteomes" id="UP000238899">
    <property type="component" value="Unassembled WGS sequence"/>
</dbReference>
<name>A0ABX5C691_9FIRM</name>
<evidence type="ECO:0000313" key="3">
    <source>
        <dbReference type="Proteomes" id="UP000238899"/>
    </source>
</evidence>
<feature type="chain" id="PRO_5045855011" evidence="1">
    <location>
        <begin position="23"/>
        <end position="413"/>
    </location>
</feature>
<evidence type="ECO:0000313" key="2">
    <source>
        <dbReference type="EMBL" id="PQL58829.1"/>
    </source>
</evidence>
<keyword evidence="1" id="KW-0732">Signal</keyword>
<protein>
    <submittedName>
        <fullName evidence="2">Uncharacterized protein</fullName>
    </submittedName>
</protein>
<reference evidence="2 3" key="1">
    <citation type="journal article" date="2018" name="Int. J. Syst. Evol. Microbiol.">
        <title>Veillonella infantium sp. nov., an anaerobic, Gram-stain-negative coccus isolated from tongue biofilm of a Thai child.</title>
        <authorList>
            <person name="Mashima I."/>
            <person name="Liao Y.C."/>
            <person name="Miyakawa H."/>
            <person name="Theodorea C.F."/>
            <person name="Thawboon B."/>
            <person name="Thaweboon S."/>
            <person name="Scannapieco F.A."/>
            <person name="Nakazawa F."/>
        </authorList>
    </citation>
    <scope>NUCLEOTIDE SEQUENCE [LARGE SCALE GENOMIC DNA]</scope>
    <source>
        <strain evidence="2 3">T11011-4</strain>
    </source>
</reference>
<dbReference type="RefSeq" id="WP_105093764.1">
    <property type="nucleotide sequence ID" value="NZ_PPDD01000001.1"/>
</dbReference>
<evidence type="ECO:0000256" key="1">
    <source>
        <dbReference type="SAM" id="SignalP"/>
    </source>
</evidence>